<dbReference type="AlphaFoldDB" id="A0A0D9VWI0"/>
<organism evidence="2 3">
    <name type="scientific">Leersia perrieri</name>
    <dbReference type="NCBI Taxonomy" id="77586"/>
    <lineage>
        <taxon>Eukaryota</taxon>
        <taxon>Viridiplantae</taxon>
        <taxon>Streptophyta</taxon>
        <taxon>Embryophyta</taxon>
        <taxon>Tracheophyta</taxon>
        <taxon>Spermatophyta</taxon>
        <taxon>Magnoliopsida</taxon>
        <taxon>Liliopsida</taxon>
        <taxon>Poales</taxon>
        <taxon>Poaceae</taxon>
        <taxon>BOP clade</taxon>
        <taxon>Oryzoideae</taxon>
        <taxon>Oryzeae</taxon>
        <taxon>Oryzinae</taxon>
        <taxon>Leersia</taxon>
    </lineage>
</organism>
<feature type="compositionally biased region" description="Basic and acidic residues" evidence="1">
    <location>
        <begin position="101"/>
        <end position="116"/>
    </location>
</feature>
<evidence type="ECO:0000313" key="3">
    <source>
        <dbReference type="Proteomes" id="UP000032180"/>
    </source>
</evidence>
<dbReference type="EnsemblPlants" id="LPERR03G21920.1">
    <property type="protein sequence ID" value="LPERR03G21920.1"/>
    <property type="gene ID" value="LPERR03G21920"/>
</dbReference>
<reference evidence="2" key="3">
    <citation type="submission" date="2015-04" db="UniProtKB">
        <authorList>
            <consortium name="EnsemblPlants"/>
        </authorList>
    </citation>
    <scope>IDENTIFICATION</scope>
</reference>
<protein>
    <submittedName>
        <fullName evidence="2">Uncharacterized protein</fullName>
    </submittedName>
</protein>
<reference evidence="3" key="2">
    <citation type="submission" date="2013-12" db="EMBL/GenBank/DDBJ databases">
        <authorList>
            <person name="Yu Y."/>
            <person name="Lee S."/>
            <person name="de Baynast K."/>
            <person name="Wissotski M."/>
            <person name="Liu L."/>
            <person name="Talag J."/>
            <person name="Goicoechea J."/>
            <person name="Angelova A."/>
            <person name="Jetty R."/>
            <person name="Kudrna D."/>
            <person name="Golser W."/>
            <person name="Rivera L."/>
            <person name="Zhang J."/>
            <person name="Wing R."/>
        </authorList>
    </citation>
    <scope>NUCLEOTIDE SEQUENCE</scope>
</reference>
<feature type="region of interest" description="Disordered" evidence="1">
    <location>
        <begin position="97"/>
        <end position="116"/>
    </location>
</feature>
<proteinExistence type="predicted"/>
<name>A0A0D9VWI0_9ORYZ</name>
<dbReference type="STRING" id="77586.A0A0D9VWI0"/>
<sequence>MDEDCFDDLSVWASQPSTSGTKLKDLTRIEDNRLDWADIVCELCYLLGQMNLSSITDKRMSMSGVRYKWRNLFEAKTEKQKEFADKMGQRLAKKYGAAKAARKEATPNLARKEPND</sequence>
<dbReference type="Proteomes" id="UP000032180">
    <property type="component" value="Chromosome 3"/>
</dbReference>
<reference evidence="2 3" key="1">
    <citation type="submission" date="2012-08" db="EMBL/GenBank/DDBJ databases">
        <title>Oryza genome evolution.</title>
        <authorList>
            <person name="Wing R.A."/>
        </authorList>
    </citation>
    <scope>NUCLEOTIDE SEQUENCE</scope>
</reference>
<keyword evidence="3" id="KW-1185">Reference proteome</keyword>
<dbReference type="HOGENOM" id="CLU_2100400_0_0_1"/>
<accession>A0A0D9VWI0</accession>
<dbReference type="Gramene" id="LPERR03G21920.1">
    <property type="protein sequence ID" value="LPERR03G21920.1"/>
    <property type="gene ID" value="LPERR03G21920"/>
</dbReference>
<evidence type="ECO:0000313" key="2">
    <source>
        <dbReference type="EnsemblPlants" id="LPERR03G21920.1"/>
    </source>
</evidence>
<evidence type="ECO:0000256" key="1">
    <source>
        <dbReference type="SAM" id="MobiDB-lite"/>
    </source>
</evidence>